<evidence type="ECO:0000313" key="3">
    <source>
        <dbReference type="Proteomes" id="UP000294689"/>
    </source>
</evidence>
<proteinExistence type="predicted"/>
<sequence length="1186" mass="122654">MRKKIPNQLYYQLFVVTLFLLGSVTSGYSQCPTVTNQFQSFCDLEAPMISDLDATNNGGGVFWYATATSTTRLSNSTGLINGEDYFADNATGSCGTRQRVEVKIYGPPSGLSFQGVCVDSANEATIANLFAGGNDIQWYDRANGGTPLASTTVLNDDTIYYVDQGNPDTGCRSSRRSVYVNVGVTPVPTGDALQEFCSGTQPTIANLVASGTNHWYSTISSGSPLPDDTLLVDGQTYYATTYDDICESEERLEVTVQFVAPNDSGTNGSIDICSTDVSSTGPINLFDALGGSPATNGTWRGPYATTNGSQGTVVVSDMTAEGSPYVFSYDVTSDSCPTSTSTVTITIIAPPNPGTNGNLVLCSNDAPVDLFDSLEGTPEPGGTWSPALASGSGMFDPSQDAPGNYTYTVTGDAPCGPASASVNVTVNPEAQPGTNGALVVCIDSSPVDLFNSLGGTPQPGGTWSPALASGTGVFDPSKDAAGTYTYNVSGITPCGDATASVTVTVNPLPNPGENGSLVICSNDAPVDLFDSLEGSPEPGGIWSPALASGSGMFDPSQDAPGNYTYTVTGDAPCGPASASVNVTVNPEAQPGTNGALVVCIDSSPEDLFNSLGGTPQPGGTWSPALTSGTGVFDPSKDAAGTYIYNVSGITPCGDATAFVTVTVNPLPNAGENGSLVICSNDAPVDLFDSLEGTPEPGGTWSPALASGSGMFDPSQDAPGNYTYTVTGDAPCGPVSASVSVSITPAPQPGTYGNLIICMESAPEDLFNSLGGSPQSGGIWSPALSSGTGIFDPTKDAEGVYTYTVSGNGSCEPSSATVSVSIDKVPSAGTNGALDICTNDLPVDLFESLSGTPDIGGTWSPALSSGTGIFDPTKDSDGIYTYTVETSCGIDTATVTVKIVTPPNSIGLVLTSDIICLNDAATINLSGATQLLDGIYQIEYSITGSNLFNGSIEVTVTNGSATFTLPASQLANAGITTLTITNLINSTTNCGTSSETNPNVQFTIEKSQTPQLVSDGNAFCLEDEPTIADLSNNIIGTNTVIWYDASENGNAYDLNNALIDGTTYYAEGRTASGCSSDTRLEVTVSIERCEPLVLIIPDGFSPNGDNINDEFVIKNLTELYPNFRLQIYNRYGNILYKGDSSTPNWDGRSNQGREVGNGALPVGVYFYILEFNDQTTKSIQGRVYLSR</sequence>
<organism evidence="2 3">
    <name type="scientific">Gelidibacter sediminis</name>
    <dbReference type="NCBI Taxonomy" id="1608710"/>
    <lineage>
        <taxon>Bacteria</taxon>
        <taxon>Pseudomonadati</taxon>
        <taxon>Bacteroidota</taxon>
        <taxon>Flavobacteriia</taxon>
        <taxon>Flavobacteriales</taxon>
        <taxon>Flavobacteriaceae</taxon>
        <taxon>Gelidibacter</taxon>
    </lineage>
</organism>
<reference evidence="2 3" key="1">
    <citation type="submission" date="2019-03" db="EMBL/GenBank/DDBJ databases">
        <title>Genomic Encyclopedia of Archaeal and Bacterial Type Strains, Phase II (KMG-II): from individual species to whole genera.</title>
        <authorList>
            <person name="Goeker M."/>
        </authorList>
    </citation>
    <scope>NUCLEOTIDE SEQUENCE [LARGE SCALE GENOMIC DNA]</scope>
    <source>
        <strain evidence="2 3">DSM 28135</strain>
    </source>
</reference>
<gene>
    <name evidence="2" type="ORF">BXY82_1786</name>
</gene>
<dbReference type="Pfam" id="PF13585">
    <property type="entry name" value="CHU_C"/>
    <property type="match status" value="1"/>
</dbReference>
<dbReference type="EMBL" id="SOBW01000008">
    <property type="protein sequence ID" value="TDU39756.1"/>
    <property type="molecule type" value="Genomic_DNA"/>
</dbReference>
<dbReference type="Proteomes" id="UP000294689">
    <property type="component" value="Unassembled WGS sequence"/>
</dbReference>
<dbReference type="AlphaFoldDB" id="A0A4V3F8B5"/>
<dbReference type="InterPro" id="IPR044023">
    <property type="entry name" value="Ig_7"/>
</dbReference>
<dbReference type="InterPro" id="IPR026341">
    <property type="entry name" value="T9SS_type_B"/>
</dbReference>
<feature type="domain" description="Ig-like" evidence="1">
    <location>
        <begin position="1008"/>
        <end position="1085"/>
    </location>
</feature>
<comment type="caution">
    <text evidence="2">The sequence shown here is derived from an EMBL/GenBank/DDBJ whole genome shotgun (WGS) entry which is preliminary data.</text>
</comment>
<dbReference type="NCBIfam" id="TIGR04131">
    <property type="entry name" value="Bac_Flav_CTERM"/>
    <property type="match status" value="1"/>
</dbReference>
<dbReference type="RefSeq" id="WP_133757812.1">
    <property type="nucleotide sequence ID" value="NZ_SOBW01000008.1"/>
</dbReference>
<keyword evidence="3" id="KW-1185">Reference proteome</keyword>
<name>A0A4V3F8B5_9FLAO</name>
<dbReference type="OrthoDB" id="1236981at2"/>
<protein>
    <submittedName>
        <fullName evidence="2">Gliding motility-associated-like protein</fullName>
    </submittedName>
</protein>
<dbReference type="Pfam" id="PF19081">
    <property type="entry name" value="Ig_7"/>
    <property type="match status" value="2"/>
</dbReference>
<evidence type="ECO:0000259" key="1">
    <source>
        <dbReference type="Pfam" id="PF19081"/>
    </source>
</evidence>
<evidence type="ECO:0000313" key="2">
    <source>
        <dbReference type="EMBL" id="TDU39756.1"/>
    </source>
</evidence>
<feature type="domain" description="Ig-like" evidence="1">
    <location>
        <begin position="116"/>
        <end position="182"/>
    </location>
</feature>
<accession>A0A4V3F8B5</accession>